<sequence length="42" mass="4978">MHNKEQNNNCFANIKIEVKEAEKMSETQRIKFVSDFFETVKA</sequence>
<evidence type="ECO:0000313" key="2">
    <source>
        <dbReference type="Proteomes" id="UP001261871"/>
    </source>
</evidence>
<organism evidence="1 2">
    <name type="scientific">Flavobacterium granuli</name>
    <dbReference type="NCBI Taxonomy" id="280093"/>
    <lineage>
        <taxon>Bacteria</taxon>
        <taxon>Pseudomonadati</taxon>
        <taxon>Bacteroidota</taxon>
        <taxon>Flavobacteriia</taxon>
        <taxon>Flavobacteriales</taxon>
        <taxon>Flavobacteriaceae</taxon>
        <taxon>Flavobacterium</taxon>
    </lineage>
</organism>
<comment type="caution">
    <text evidence="1">The sequence shown here is derived from an EMBL/GenBank/DDBJ whole genome shotgun (WGS) entry which is preliminary data.</text>
</comment>
<name>A0ABU1S027_9FLAO</name>
<dbReference type="EMBL" id="JAVDTX010000002">
    <property type="protein sequence ID" value="MDR6844388.1"/>
    <property type="molecule type" value="Genomic_DNA"/>
</dbReference>
<keyword evidence="2" id="KW-1185">Reference proteome</keyword>
<dbReference type="Proteomes" id="UP001261871">
    <property type="component" value="Unassembled WGS sequence"/>
</dbReference>
<accession>A0ABU1S027</accession>
<proteinExistence type="predicted"/>
<evidence type="ECO:0000313" key="1">
    <source>
        <dbReference type="EMBL" id="MDR6844388.1"/>
    </source>
</evidence>
<gene>
    <name evidence="1" type="ORF">J2W95_001079</name>
</gene>
<protein>
    <submittedName>
        <fullName evidence="1">Uncharacterized protein</fullName>
    </submittedName>
</protein>
<reference evidence="1 2" key="1">
    <citation type="submission" date="2023-07" db="EMBL/GenBank/DDBJ databases">
        <title>Sorghum-associated microbial communities from plants grown in Nebraska, USA.</title>
        <authorList>
            <person name="Schachtman D."/>
        </authorList>
    </citation>
    <scope>NUCLEOTIDE SEQUENCE [LARGE SCALE GENOMIC DNA]</scope>
    <source>
        <strain evidence="1 2">BE124</strain>
    </source>
</reference>